<accession>A0A0B7GUR7</accession>
<evidence type="ECO:0008006" key="6">
    <source>
        <dbReference type="Google" id="ProtNLM"/>
    </source>
</evidence>
<feature type="signal peptide" evidence="1">
    <location>
        <begin position="1"/>
        <end position="25"/>
    </location>
</feature>
<evidence type="ECO:0000313" key="5">
    <source>
        <dbReference type="Proteomes" id="UP000323594"/>
    </source>
</evidence>
<name>A0A0B7GUR7_TREPH</name>
<dbReference type="GeneID" id="57753536"/>
<reference evidence="4" key="2">
    <citation type="submission" date="2015-01" db="EMBL/GenBank/DDBJ databases">
        <authorList>
            <person name="Manzoor Shahid"/>
            <person name="Zubair Saima"/>
        </authorList>
    </citation>
    <scope>NUCLEOTIDE SEQUENCE [LARGE SCALE GENOMIC DNA]</scope>
    <source>
        <strain evidence="4">V1</strain>
    </source>
</reference>
<dbReference type="Proteomes" id="UP000323594">
    <property type="component" value="Chromosome"/>
</dbReference>
<evidence type="ECO:0000313" key="3">
    <source>
        <dbReference type="EMBL" id="QEJ98059.1"/>
    </source>
</evidence>
<gene>
    <name evidence="3" type="ORF">FUT82_08650</name>
    <name evidence="2" type="ORF">TPHV1_10099</name>
</gene>
<dbReference type="OrthoDB" id="361124at2"/>
<protein>
    <recommendedName>
        <fullName evidence="6">Lipoprotein</fullName>
    </recommendedName>
</protein>
<proteinExistence type="predicted"/>
<evidence type="ECO:0000313" key="2">
    <source>
        <dbReference type="EMBL" id="CEM60431.1"/>
    </source>
</evidence>
<sequence length="146" mass="16918">MKRNKKAIFLAAFAFAGSCIFTNCAGEPKNQTSANDKQVIAELKESEKMLNATLPRMIDSVTNWDEVKFKEPDVYEYYYTILNIEEKKLGSKKEFLQTVLKNSIIENYKDNAAVDIFRINNMTLKHIYRDKNKTEIFTITLLPGEY</sequence>
<reference evidence="3 5" key="3">
    <citation type="submission" date="2019-08" db="EMBL/GenBank/DDBJ databases">
        <authorList>
            <person name="Kuhnert P."/>
        </authorList>
    </citation>
    <scope>NUCLEOTIDE SEQUENCE [LARGE SCALE GENOMIC DNA]</scope>
    <source>
        <strain evidence="3 5">B36.5</strain>
    </source>
</reference>
<dbReference type="EMBL" id="CDNC01000001">
    <property type="protein sequence ID" value="CEM60431.1"/>
    <property type="molecule type" value="Genomic_DNA"/>
</dbReference>
<feature type="chain" id="PRO_5041521870" description="Lipoprotein" evidence="1">
    <location>
        <begin position="26"/>
        <end position="146"/>
    </location>
</feature>
<dbReference type="Proteomes" id="UP000042527">
    <property type="component" value="Unassembled WGS sequence"/>
</dbReference>
<dbReference type="AlphaFoldDB" id="A0A0B7GUR7"/>
<evidence type="ECO:0000313" key="4">
    <source>
        <dbReference type="Proteomes" id="UP000042527"/>
    </source>
</evidence>
<evidence type="ECO:0000256" key="1">
    <source>
        <dbReference type="SAM" id="SignalP"/>
    </source>
</evidence>
<dbReference type="PROSITE" id="PS51257">
    <property type="entry name" value="PROKAR_LIPOPROTEIN"/>
    <property type="match status" value="1"/>
</dbReference>
<reference evidence="2" key="1">
    <citation type="submission" date="2015-01" db="EMBL/GenBank/DDBJ databases">
        <authorList>
            <person name="Xiang T."/>
            <person name="Song Y."/>
            <person name="Huang L."/>
            <person name="Wang B."/>
            <person name="Wu P."/>
        </authorList>
    </citation>
    <scope>NUCLEOTIDE SEQUENCE [LARGE SCALE GENOMIC DNA]</scope>
    <source>
        <strain evidence="2">V1</strain>
    </source>
</reference>
<dbReference type="RefSeq" id="WP_024752539.1">
    <property type="nucleotide sequence ID" value="NZ_CDNC01000001.1"/>
</dbReference>
<keyword evidence="1" id="KW-0732">Signal</keyword>
<keyword evidence="4" id="KW-1185">Reference proteome</keyword>
<organism evidence="2 4">
    <name type="scientific">Treponema phagedenis</name>
    <dbReference type="NCBI Taxonomy" id="162"/>
    <lineage>
        <taxon>Bacteria</taxon>
        <taxon>Pseudomonadati</taxon>
        <taxon>Spirochaetota</taxon>
        <taxon>Spirochaetia</taxon>
        <taxon>Spirochaetales</taxon>
        <taxon>Treponemataceae</taxon>
        <taxon>Treponema</taxon>
    </lineage>
</organism>
<dbReference type="EMBL" id="CP042817">
    <property type="protein sequence ID" value="QEJ98059.1"/>
    <property type="molecule type" value="Genomic_DNA"/>
</dbReference>